<dbReference type="PANTHER" id="PTHR13800:SF12">
    <property type="entry name" value="TRANSIENT RECEPTOR POTENTIAL CATION CHANNEL SUBFAMILY M MEMBER-LIKE 2"/>
    <property type="match status" value="1"/>
</dbReference>
<dbReference type="AlphaFoldDB" id="A0A6J8BRY3"/>
<evidence type="ECO:0000313" key="4">
    <source>
        <dbReference type="Proteomes" id="UP000507470"/>
    </source>
</evidence>
<sequence length="784" mass="91154">MGKDLLLRDLPIKWTMPEPEAVISITGIDHQFNIKDNCKLKRDLIEAVISTESWIVTCGTESGAVRFIEEAVNAHVAMKNCNIPIVGILPQRVYDEMREENKPKEVISIERRKKDNWVKIPCISTQEVLDPIHTQFIFTNNVKRNQTGSEATCREAFEHFLLNINIKETDAELETHEILPVVLVLIEGGIHALRTAKSVLNHEHHVVVIDGSGGVADFLAACYFRDTRERNGEIPDQNVIEVIEEHFEDDPDSLQEEIKELSEWFMQKDKKEKHAQSMMSPFFNEIDERLLMSKGWQEVHSLSTIDHLKEIIQTIMTVPVASNLVEEYHQQKINGMKQKNALKTNAVKEQLKLVEKWQRCDLAKKDIFIAKNRKHLTSLQTLNTKRMYDLQNKIGDVVERVMEDYDLINRKLPAYYKRFVKNTSQLKDVSNTQYFWVLSTSFDKLVEHMPVYYLDSKTGKRKTCDEKGMEELRMEIKREIQQVYRIYKSISKNILDSCEEFQKAVLQFEEVNKKKAQYFSVLSDKFKKIISYMTVDAINIHKQELREIVKDIVDYKIETSSQRSYLSVIFLSDEASENCIDIAIQGAEYKKDMVSQLLLTSIISNRKDLVELTMGKIENIEAFVFDKLANIYWRCIKESPEDLPIKLIEQVSNIEVTDKYGWDVVEEFVDDPIVESTEEATRLKQAEYRAKMRRRDKSVKADRPNPYYRSPVEEKATSDLFRRPKAAYTEDSSRSKSGKSVFTSSKYFGGKKGTTRFNYCNKGGHWAYQCPRKAGRYPQEKKQQ</sequence>
<dbReference type="EMBL" id="CACVKT020003867">
    <property type="protein sequence ID" value="CAC5386342.1"/>
    <property type="molecule type" value="Genomic_DNA"/>
</dbReference>
<dbReference type="PANTHER" id="PTHR13800">
    <property type="entry name" value="TRANSIENT RECEPTOR POTENTIAL CATION CHANNEL, SUBFAMILY M, MEMBER 6"/>
    <property type="match status" value="1"/>
</dbReference>
<evidence type="ECO:0000256" key="1">
    <source>
        <dbReference type="SAM" id="MobiDB-lite"/>
    </source>
</evidence>
<dbReference type="Pfam" id="PF18139">
    <property type="entry name" value="LSDAT_euk"/>
    <property type="match status" value="1"/>
</dbReference>
<dbReference type="InterPro" id="IPR050927">
    <property type="entry name" value="TRPM"/>
</dbReference>
<gene>
    <name evidence="3" type="ORF">MCOR_21797</name>
</gene>
<feature type="compositionally biased region" description="Basic and acidic residues" evidence="1">
    <location>
        <begin position="711"/>
        <end position="722"/>
    </location>
</feature>
<keyword evidence="4" id="KW-1185">Reference proteome</keyword>
<proteinExistence type="predicted"/>
<feature type="region of interest" description="Disordered" evidence="1">
    <location>
        <begin position="693"/>
        <end position="757"/>
    </location>
</feature>
<dbReference type="GO" id="GO:0005886">
    <property type="term" value="C:plasma membrane"/>
    <property type="evidence" value="ECO:0007669"/>
    <property type="project" value="TreeGrafter"/>
</dbReference>
<accession>A0A6J8BRY3</accession>
<protein>
    <recommendedName>
        <fullName evidence="2">TRPM SLOG domain-containing protein</fullName>
    </recommendedName>
</protein>
<dbReference type="InterPro" id="IPR041491">
    <property type="entry name" value="TRPM_SLOG"/>
</dbReference>
<dbReference type="Proteomes" id="UP000507470">
    <property type="component" value="Unassembled WGS sequence"/>
</dbReference>
<evidence type="ECO:0000313" key="3">
    <source>
        <dbReference type="EMBL" id="CAC5386342.1"/>
    </source>
</evidence>
<organism evidence="3 4">
    <name type="scientific">Mytilus coruscus</name>
    <name type="common">Sea mussel</name>
    <dbReference type="NCBI Taxonomy" id="42192"/>
    <lineage>
        <taxon>Eukaryota</taxon>
        <taxon>Metazoa</taxon>
        <taxon>Spiralia</taxon>
        <taxon>Lophotrochozoa</taxon>
        <taxon>Mollusca</taxon>
        <taxon>Bivalvia</taxon>
        <taxon>Autobranchia</taxon>
        <taxon>Pteriomorphia</taxon>
        <taxon>Mytilida</taxon>
        <taxon>Mytiloidea</taxon>
        <taxon>Mytilidae</taxon>
        <taxon>Mytilinae</taxon>
        <taxon>Mytilus</taxon>
    </lineage>
</organism>
<dbReference type="GO" id="GO:0099604">
    <property type="term" value="F:ligand-gated calcium channel activity"/>
    <property type="evidence" value="ECO:0007669"/>
    <property type="project" value="TreeGrafter"/>
</dbReference>
<name>A0A6J8BRY3_MYTCO</name>
<reference evidence="3 4" key="1">
    <citation type="submission" date="2020-06" db="EMBL/GenBank/DDBJ databases">
        <authorList>
            <person name="Li R."/>
            <person name="Bekaert M."/>
        </authorList>
    </citation>
    <scope>NUCLEOTIDE SEQUENCE [LARGE SCALE GENOMIC DNA]</scope>
    <source>
        <strain evidence="4">wild</strain>
    </source>
</reference>
<evidence type="ECO:0000259" key="2">
    <source>
        <dbReference type="Pfam" id="PF18139"/>
    </source>
</evidence>
<feature type="domain" description="TRPM SLOG" evidence="2">
    <location>
        <begin position="11"/>
        <end position="261"/>
    </location>
</feature>